<name>X0W7Z8_9ZZZZ</name>
<gene>
    <name evidence="1" type="ORF">S01H1_49082</name>
</gene>
<comment type="caution">
    <text evidence="1">The sequence shown here is derived from an EMBL/GenBank/DDBJ whole genome shotgun (WGS) entry which is preliminary data.</text>
</comment>
<protein>
    <submittedName>
        <fullName evidence="1">Uncharacterized protein</fullName>
    </submittedName>
</protein>
<proteinExistence type="predicted"/>
<feature type="non-terminal residue" evidence="1">
    <location>
        <position position="262"/>
    </location>
</feature>
<sequence>VSELNALYQEGQAVDAELFAEMRTNALLVSGLHYTKRGTRFWNRIRNYQKLTGDFKLRLTKNHVQKITKTIANNILNNAPGVVLKPKNDNELADKKAAELHNAVWDDLKVRQDFKAKNRQWVQDFVDLGECVCKVWWNPEKGKFLGYEQAIDPDTGDLQYDIDDATGDPIPVASEKPVFEGELELERIYGFNLLRAAHAKNFEDCEWFCYRKMASVKDLKALYPGEDEDSIRKRGYIQESQDDTYIVFDAVEGQYSSSKGQV</sequence>
<organism evidence="1">
    <name type="scientific">marine sediment metagenome</name>
    <dbReference type="NCBI Taxonomy" id="412755"/>
    <lineage>
        <taxon>unclassified sequences</taxon>
        <taxon>metagenomes</taxon>
        <taxon>ecological metagenomes</taxon>
    </lineage>
</organism>
<dbReference type="EMBL" id="BARS01031546">
    <property type="protein sequence ID" value="GAG19377.1"/>
    <property type="molecule type" value="Genomic_DNA"/>
</dbReference>
<accession>X0W7Z8</accession>
<evidence type="ECO:0000313" key="1">
    <source>
        <dbReference type="EMBL" id="GAG19377.1"/>
    </source>
</evidence>
<dbReference type="AlphaFoldDB" id="X0W7Z8"/>
<reference evidence="1" key="1">
    <citation type="journal article" date="2014" name="Front. Microbiol.">
        <title>High frequency of phylogenetically diverse reductive dehalogenase-homologous genes in deep subseafloor sedimentary metagenomes.</title>
        <authorList>
            <person name="Kawai M."/>
            <person name="Futagami T."/>
            <person name="Toyoda A."/>
            <person name="Takaki Y."/>
            <person name="Nishi S."/>
            <person name="Hori S."/>
            <person name="Arai W."/>
            <person name="Tsubouchi T."/>
            <person name="Morono Y."/>
            <person name="Uchiyama I."/>
            <person name="Ito T."/>
            <person name="Fujiyama A."/>
            <person name="Inagaki F."/>
            <person name="Takami H."/>
        </authorList>
    </citation>
    <scope>NUCLEOTIDE SEQUENCE</scope>
    <source>
        <strain evidence="1">Expedition CK06-06</strain>
    </source>
</reference>
<feature type="non-terminal residue" evidence="1">
    <location>
        <position position="1"/>
    </location>
</feature>